<accession>A0A699L9U9</accession>
<sequence>MLRRKLYDAVDDDSSSDEKKKKKKEKKQEQEWTLEEMKHYYYAGIHDHIKCVEAEEQHELQSGFYYKLEAKCGDNLIERLAS</sequence>
<name>A0A699L9U9_TANCI</name>
<reference evidence="2" key="1">
    <citation type="journal article" date="2019" name="Sci. Rep.">
        <title>Draft genome of Tanacetum cinerariifolium, the natural source of mosquito coil.</title>
        <authorList>
            <person name="Yamashiro T."/>
            <person name="Shiraishi A."/>
            <person name="Satake H."/>
            <person name="Nakayama K."/>
        </authorList>
    </citation>
    <scope>NUCLEOTIDE SEQUENCE</scope>
</reference>
<evidence type="ECO:0000256" key="1">
    <source>
        <dbReference type="SAM" id="MobiDB-lite"/>
    </source>
</evidence>
<protein>
    <submittedName>
        <fullName evidence="2">Uncharacterized protein</fullName>
    </submittedName>
</protein>
<feature type="non-terminal residue" evidence="2">
    <location>
        <position position="82"/>
    </location>
</feature>
<dbReference type="AlphaFoldDB" id="A0A699L9U9"/>
<comment type="caution">
    <text evidence="2">The sequence shown here is derived from an EMBL/GenBank/DDBJ whole genome shotgun (WGS) entry which is preliminary data.</text>
</comment>
<gene>
    <name evidence="2" type="ORF">Tci_701649</name>
</gene>
<organism evidence="2">
    <name type="scientific">Tanacetum cinerariifolium</name>
    <name type="common">Dalmatian daisy</name>
    <name type="synonym">Chrysanthemum cinerariifolium</name>
    <dbReference type="NCBI Taxonomy" id="118510"/>
    <lineage>
        <taxon>Eukaryota</taxon>
        <taxon>Viridiplantae</taxon>
        <taxon>Streptophyta</taxon>
        <taxon>Embryophyta</taxon>
        <taxon>Tracheophyta</taxon>
        <taxon>Spermatophyta</taxon>
        <taxon>Magnoliopsida</taxon>
        <taxon>eudicotyledons</taxon>
        <taxon>Gunneridae</taxon>
        <taxon>Pentapetalae</taxon>
        <taxon>asterids</taxon>
        <taxon>campanulids</taxon>
        <taxon>Asterales</taxon>
        <taxon>Asteraceae</taxon>
        <taxon>Asteroideae</taxon>
        <taxon>Anthemideae</taxon>
        <taxon>Anthemidinae</taxon>
        <taxon>Tanacetum</taxon>
    </lineage>
</organism>
<dbReference type="EMBL" id="BKCJ010595729">
    <property type="protein sequence ID" value="GFB29678.1"/>
    <property type="molecule type" value="Genomic_DNA"/>
</dbReference>
<evidence type="ECO:0000313" key="2">
    <source>
        <dbReference type="EMBL" id="GFB29678.1"/>
    </source>
</evidence>
<proteinExistence type="predicted"/>
<feature type="region of interest" description="Disordered" evidence="1">
    <location>
        <begin position="1"/>
        <end position="30"/>
    </location>
</feature>